<comment type="caution">
    <text evidence="1">The sequence shown here is derived from an EMBL/GenBank/DDBJ whole genome shotgun (WGS) entry which is preliminary data.</text>
</comment>
<dbReference type="EMBL" id="JAIWJX010000002">
    <property type="protein sequence ID" value="MCK6258794.1"/>
    <property type="molecule type" value="Genomic_DNA"/>
</dbReference>
<organism evidence="1 2">
    <name type="scientific">Fictibacillus marinisediminis</name>
    <dbReference type="NCBI Taxonomy" id="2878389"/>
    <lineage>
        <taxon>Bacteria</taxon>
        <taxon>Bacillati</taxon>
        <taxon>Bacillota</taxon>
        <taxon>Bacilli</taxon>
        <taxon>Bacillales</taxon>
        <taxon>Fictibacillaceae</taxon>
        <taxon>Fictibacillus</taxon>
    </lineage>
</organism>
<proteinExistence type="predicted"/>
<name>A0A9X1XJP5_9BACL</name>
<dbReference type="Proteomes" id="UP001139011">
    <property type="component" value="Unassembled WGS sequence"/>
</dbReference>
<reference evidence="1" key="1">
    <citation type="submission" date="2021-09" db="EMBL/GenBank/DDBJ databases">
        <title>Genome analysis of Fictibacillus sp. KIGAM418 isolated from marine sediment.</title>
        <authorList>
            <person name="Seo M.-J."/>
            <person name="Cho E.-S."/>
            <person name="Hwang C.Y."/>
        </authorList>
    </citation>
    <scope>NUCLEOTIDE SEQUENCE</scope>
    <source>
        <strain evidence="1">KIGAM418</strain>
    </source>
</reference>
<keyword evidence="2" id="KW-1185">Reference proteome</keyword>
<dbReference type="AlphaFoldDB" id="A0A9X1XJP5"/>
<accession>A0A9X1XJP5</accession>
<sequence>MNFLNHKFQIVKEANIIIIKNSISNSALVTFKDNGIDLDKFKQIMYYGQSDETDGSLESLEMDKLINSFPFGFTSCSDNRMKSLFKFIRQYTEFFLPVMISRDLFEEYINRVEEIIIDKKIFDVYLSLGNSLPHLSKLLSEIPFLNVTEENDDIKKDKYDIVITKGRDYEKDKLWVQKSERILFLNVTQSKIEIGPLVFASKFIIPNIEFESINTSSTHILKQEESLICFFLERILYINFFELYDKTSGIEFFPTRSRICIDRMNLHGYGELVPMYPIQLEV</sequence>
<protein>
    <submittedName>
        <fullName evidence="1">Uncharacterized protein</fullName>
    </submittedName>
</protein>
<evidence type="ECO:0000313" key="1">
    <source>
        <dbReference type="EMBL" id="MCK6258794.1"/>
    </source>
</evidence>
<gene>
    <name evidence="1" type="ORF">LCY76_19690</name>
</gene>
<evidence type="ECO:0000313" key="2">
    <source>
        <dbReference type="Proteomes" id="UP001139011"/>
    </source>
</evidence>
<dbReference type="RefSeq" id="WP_248254035.1">
    <property type="nucleotide sequence ID" value="NZ_JAIWJX010000002.1"/>
</dbReference>